<proteinExistence type="predicted"/>
<name>A0ABW2RR09_9BACL</name>
<feature type="coiled-coil region" evidence="1">
    <location>
        <begin position="37"/>
        <end position="64"/>
    </location>
</feature>
<evidence type="ECO:0000313" key="3">
    <source>
        <dbReference type="Proteomes" id="UP001596500"/>
    </source>
</evidence>
<reference evidence="3" key="1">
    <citation type="journal article" date="2019" name="Int. J. Syst. Evol. Microbiol.">
        <title>The Global Catalogue of Microorganisms (GCM) 10K type strain sequencing project: providing services to taxonomists for standard genome sequencing and annotation.</title>
        <authorList>
            <consortium name="The Broad Institute Genomics Platform"/>
            <consortium name="The Broad Institute Genome Sequencing Center for Infectious Disease"/>
            <person name="Wu L."/>
            <person name="Ma J."/>
        </authorList>
    </citation>
    <scope>NUCLEOTIDE SEQUENCE [LARGE SCALE GENOMIC DNA]</scope>
    <source>
        <strain evidence="3">CGMCC 1.12942</strain>
    </source>
</reference>
<sequence length="70" mass="8232">MKQCNEEDFSFPIWLSETELDILHQALAFFSKHLQDLDVSLNQVNELQQRLVEIEDVVIEKEEGNKEEAK</sequence>
<gene>
    <name evidence="2" type="ORF">ACFQNG_20605</name>
</gene>
<dbReference type="Proteomes" id="UP001596500">
    <property type="component" value="Unassembled WGS sequence"/>
</dbReference>
<evidence type="ECO:0000256" key="1">
    <source>
        <dbReference type="SAM" id="Coils"/>
    </source>
</evidence>
<keyword evidence="3" id="KW-1185">Reference proteome</keyword>
<accession>A0ABW2RR09</accession>
<evidence type="ECO:0000313" key="2">
    <source>
        <dbReference type="EMBL" id="MFC7443463.1"/>
    </source>
</evidence>
<protein>
    <submittedName>
        <fullName evidence="2">Uncharacterized protein</fullName>
    </submittedName>
</protein>
<dbReference type="RefSeq" id="WP_379867794.1">
    <property type="nucleotide sequence ID" value="NZ_JBHTBW010000087.1"/>
</dbReference>
<organism evidence="2 3">
    <name type="scientific">Laceyella putida</name>
    <dbReference type="NCBI Taxonomy" id="110101"/>
    <lineage>
        <taxon>Bacteria</taxon>
        <taxon>Bacillati</taxon>
        <taxon>Bacillota</taxon>
        <taxon>Bacilli</taxon>
        <taxon>Bacillales</taxon>
        <taxon>Thermoactinomycetaceae</taxon>
        <taxon>Laceyella</taxon>
    </lineage>
</organism>
<comment type="caution">
    <text evidence="2">The sequence shown here is derived from an EMBL/GenBank/DDBJ whole genome shotgun (WGS) entry which is preliminary data.</text>
</comment>
<dbReference type="EMBL" id="JBHTBW010000087">
    <property type="protein sequence ID" value="MFC7443463.1"/>
    <property type="molecule type" value="Genomic_DNA"/>
</dbReference>
<keyword evidence="1" id="KW-0175">Coiled coil</keyword>